<dbReference type="NCBIfam" id="TIGR00778">
    <property type="entry name" value="ahpD_dom"/>
    <property type="match status" value="1"/>
</dbReference>
<evidence type="ECO:0000259" key="1">
    <source>
        <dbReference type="Pfam" id="PF02627"/>
    </source>
</evidence>
<dbReference type="KEGG" id="pgin:FRZ67_11150"/>
<organism evidence="2 3">
    <name type="scientific">Panacibacter ginsenosidivorans</name>
    <dbReference type="NCBI Taxonomy" id="1813871"/>
    <lineage>
        <taxon>Bacteria</taxon>
        <taxon>Pseudomonadati</taxon>
        <taxon>Bacteroidota</taxon>
        <taxon>Chitinophagia</taxon>
        <taxon>Chitinophagales</taxon>
        <taxon>Chitinophagaceae</taxon>
        <taxon>Panacibacter</taxon>
    </lineage>
</organism>
<dbReference type="InterPro" id="IPR004675">
    <property type="entry name" value="AhpD_core"/>
</dbReference>
<dbReference type="PANTHER" id="PTHR34846:SF10">
    <property type="entry name" value="CYTOPLASMIC PROTEIN"/>
    <property type="match status" value="1"/>
</dbReference>
<evidence type="ECO:0000313" key="2">
    <source>
        <dbReference type="EMBL" id="QEC67825.1"/>
    </source>
</evidence>
<name>A0A5B8V9K5_9BACT</name>
<dbReference type="RefSeq" id="WP_147189632.1">
    <property type="nucleotide sequence ID" value="NZ_CP042435.1"/>
</dbReference>
<dbReference type="OrthoDB" id="9801997at2"/>
<dbReference type="EMBL" id="CP042435">
    <property type="protein sequence ID" value="QEC67825.1"/>
    <property type="molecule type" value="Genomic_DNA"/>
</dbReference>
<dbReference type="Proteomes" id="UP000321533">
    <property type="component" value="Chromosome"/>
</dbReference>
<dbReference type="AlphaFoldDB" id="A0A5B8V9K5"/>
<proteinExistence type="predicted"/>
<dbReference type="Pfam" id="PF02627">
    <property type="entry name" value="CMD"/>
    <property type="match status" value="1"/>
</dbReference>
<dbReference type="InterPro" id="IPR029032">
    <property type="entry name" value="AhpD-like"/>
</dbReference>
<dbReference type="SUPFAM" id="SSF69118">
    <property type="entry name" value="AhpD-like"/>
    <property type="match status" value="1"/>
</dbReference>
<gene>
    <name evidence="2" type="ORF">FRZ67_11150</name>
</gene>
<dbReference type="PANTHER" id="PTHR34846">
    <property type="entry name" value="4-CARBOXYMUCONOLACTONE DECARBOXYLASE FAMILY PROTEIN (AFU_ORTHOLOGUE AFUA_6G11590)"/>
    <property type="match status" value="1"/>
</dbReference>
<evidence type="ECO:0000313" key="3">
    <source>
        <dbReference type="Proteomes" id="UP000321533"/>
    </source>
</evidence>
<dbReference type="GO" id="GO:0051920">
    <property type="term" value="F:peroxiredoxin activity"/>
    <property type="evidence" value="ECO:0007669"/>
    <property type="project" value="InterPro"/>
</dbReference>
<sequence length="156" mass="17769">MERITYKDVPAGLTQAMLQVQHYIDNSGLDHKLLELLRFRISQINSCAYCLDMHYKEAMHAGEDPLRLISVSAWRETPYYSEAEQAALAFAETLTHMPAEEHSDDIHAALEKYFTKAEIANLTLAIIQINSWNRLTRSFGSTPGKYKVRETAVHAN</sequence>
<dbReference type="InterPro" id="IPR003779">
    <property type="entry name" value="CMD-like"/>
</dbReference>
<protein>
    <submittedName>
        <fullName evidence="2">Carboxymuconolactone decarboxylase family protein</fullName>
    </submittedName>
</protein>
<accession>A0A5B8V9K5</accession>
<feature type="domain" description="Carboxymuconolactone decarboxylase-like" evidence="1">
    <location>
        <begin position="14"/>
        <end position="92"/>
    </location>
</feature>
<dbReference type="Gene3D" id="1.20.1290.10">
    <property type="entry name" value="AhpD-like"/>
    <property type="match status" value="1"/>
</dbReference>
<keyword evidence="3" id="KW-1185">Reference proteome</keyword>
<reference evidence="2 3" key="1">
    <citation type="journal article" date="2016" name="Int. J. Syst. Evol. Microbiol.">
        <title>Panacibacter ginsenosidivorans gen. nov., sp. nov., with ginsenoside converting activity isolated from soil of a ginseng field.</title>
        <authorList>
            <person name="Siddiqi M.Z."/>
            <person name="Muhammad Shafi S."/>
            <person name="Choi K.D."/>
            <person name="Im W.T."/>
        </authorList>
    </citation>
    <scope>NUCLEOTIDE SEQUENCE [LARGE SCALE GENOMIC DNA]</scope>
    <source>
        <strain evidence="2 3">Gsoil1550</strain>
    </source>
</reference>